<accession>H9MD65</accession>
<reference evidence="3" key="1">
    <citation type="submission" date="2011-12" db="EMBL/GenBank/DDBJ databases">
        <title>Nucleotide Diversity and Divergence in the Loblolly Pine Gene Space.</title>
        <authorList>
            <person name="Neale D.B."/>
            <person name="Wegrzyn J.L."/>
            <person name="Lee J.M."/>
            <person name="Eckert A.J."/>
            <person name="Liechty J.D."/>
            <person name="Stevens K.A."/>
            <person name="Langley C.H."/>
        </authorList>
    </citation>
    <scope>NUCLEOTIDE SEQUENCE</scope>
    <source>
        <strain evidence="3">7104</strain>
        <tissue evidence="3">Megagametophyte</tissue>
    </source>
</reference>
<dbReference type="AlphaFoldDB" id="H9MD65"/>
<dbReference type="InterPro" id="IPR016024">
    <property type="entry name" value="ARM-type_fold"/>
</dbReference>
<protein>
    <recommendedName>
        <fullName evidence="2">U-box domain-containing protein</fullName>
    </recommendedName>
</protein>
<feature type="non-terminal residue" evidence="3">
    <location>
        <position position="117"/>
    </location>
</feature>
<dbReference type="InterPro" id="IPR045185">
    <property type="entry name" value="PUB22/23/24-like"/>
</dbReference>
<dbReference type="EMBL" id="JQ264056">
    <property type="protein sequence ID" value="AEW09062.1"/>
    <property type="molecule type" value="Genomic_DNA"/>
</dbReference>
<organism evidence="3">
    <name type="scientific">Pinus radiata</name>
    <name type="common">Monterey pine</name>
    <name type="synonym">Pinus insignis</name>
    <dbReference type="NCBI Taxonomy" id="3347"/>
    <lineage>
        <taxon>Eukaryota</taxon>
        <taxon>Viridiplantae</taxon>
        <taxon>Streptophyta</taxon>
        <taxon>Embryophyta</taxon>
        <taxon>Tracheophyta</taxon>
        <taxon>Spermatophyta</taxon>
        <taxon>Pinopsida</taxon>
        <taxon>Pinidae</taxon>
        <taxon>Conifers I</taxon>
        <taxon>Pinales</taxon>
        <taxon>Pinaceae</taxon>
        <taxon>Pinus</taxon>
        <taxon>Pinus subgen. Pinus</taxon>
    </lineage>
</organism>
<dbReference type="PANTHER" id="PTHR22849:SF163">
    <property type="entry name" value="U-BOX DOMAIN-CONTAINING PROTEIN"/>
    <property type="match status" value="1"/>
</dbReference>
<feature type="non-terminal residue" evidence="3">
    <location>
        <position position="1"/>
    </location>
</feature>
<evidence type="ECO:0000313" key="3">
    <source>
        <dbReference type="EMBL" id="AEW09062.1"/>
    </source>
</evidence>
<gene>
    <name evidence="3" type="ORF">CL3508Contig1_02</name>
</gene>
<evidence type="ECO:0000259" key="2">
    <source>
        <dbReference type="Pfam" id="PF25598"/>
    </source>
</evidence>
<keyword evidence="1" id="KW-0833">Ubl conjugation pathway</keyword>
<dbReference type="Pfam" id="PF25598">
    <property type="entry name" value="ARM_PUB"/>
    <property type="match status" value="1"/>
</dbReference>
<dbReference type="GO" id="GO:0061630">
    <property type="term" value="F:ubiquitin protein ligase activity"/>
    <property type="evidence" value="ECO:0007669"/>
    <property type="project" value="InterPro"/>
</dbReference>
<name>H9MD65_PINRA</name>
<feature type="domain" description="U-box" evidence="2">
    <location>
        <begin position="3"/>
        <end position="116"/>
    </location>
</feature>
<dbReference type="SUPFAM" id="SSF48371">
    <property type="entry name" value="ARM repeat"/>
    <property type="match status" value="1"/>
</dbReference>
<evidence type="ECO:0000256" key="1">
    <source>
        <dbReference type="ARBA" id="ARBA00022786"/>
    </source>
</evidence>
<dbReference type="InterPro" id="IPR058678">
    <property type="entry name" value="ARM_PUB"/>
</dbReference>
<sequence length="117" mass="12682">ILMERDAGVDEPCLCLLESLCRCAEGRAAVAGHALAVPVIVKKMSRSSSLATEYALGALWSVCGHCRSENVHRYAAESGVCSKLFWLLQVDCTPKAKLKASDLIRLIHSTCRDCPCC</sequence>
<dbReference type="PANTHER" id="PTHR22849">
    <property type="entry name" value="WDSAM1 PROTEIN"/>
    <property type="match status" value="1"/>
</dbReference>
<proteinExistence type="predicted"/>
<dbReference type="Gene3D" id="1.25.10.10">
    <property type="entry name" value="Leucine-rich Repeat Variant"/>
    <property type="match status" value="1"/>
</dbReference>
<dbReference type="InterPro" id="IPR011989">
    <property type="entry name" value="ARM-like"/>
</dbReference>